<organism evidence="1 2">
    <name type="scientific">Endozoicomonas gorgoniicola</name>
    <dbReference type="NCBI Taxonomy" id="1234144"/>
    <lineage>
        <taxon>Bacteria</taxon>
        <taxon>Pseudomonadati</taxon>
        <taxon>Pseudomonadota</taxon>
        <taxon>Gammaproteobacteria</taxon>
        <taxon>Oceanospirillales</taxon>
        <taxon>Endozoicomonadaceae</taxon>
        <taxon>Endozoicomonas</taxon>
    </lineage>
</organism>
<comment type="caution">
    <text evidence="1">The sequence shown here is derived from an EMBL/GenBank/DDBJ whole genome shotgun (WGS) entry which is preliminary data.</text>
</comment>
<gene>
    <name evidence="1" type="ORF">NX722_05745</name>
</gene>
<dbReference type="EMBL" id="JAPFCC010000001">
    <property type="protein sequence ID" value="MCW7552156.1"/>
    <property type="molecule type" value="Genomic_DNA"/>
</dbReference>
<reference evidence="1 2" key="1">
    <citation type="submission" date="2022-10" db="EMBL/GenBank/DDBJ databases">
        <title>High-quality genome sequences of two octocoral-associated bacteria, Endozoicomonas euniceicola EF212 and Endozoicomonas gorgoniicola PS125.</title>
        <authorList>
            <person name="Chiou Y.-J."/>
            <person name="Chen Y.-H."/>
        </authorList>
    </citation>
    <scope>NUCLEOTIDE SEQUENCE [LARGE SCALE GENOMIC DNA]</scope>
    <source>
        <strain evidence="1 2">PS125</strain>
    </source>
</reference>
<keyword evidence="2" id="KW-1185">Reference proteome</keyword>
<sequence length="64" mass="7005">MIQLAFDFVLVPLVRVVRPRIVADACNGFHITLTINNQIVTALVPDWVIGKGTSFVRGWLKAGG</sequence>
<name>A0ABT3MS02_9GAMM</name>
<accession>A0ABT3MS02</accession>
<proteinExistence type="predicted"/>
<dbReference type="RefSeq" id="WP_262567133.1">
    <property type="nucleotide sequence ID" value="NZ_JAPFCC010000001.1"/>
</dbReference>
<protein>
    <submittedName>
        <fullName evidence="1">Uncharacterized protein</fullName>
    </submittedName>
</protein>
<evidence type="ECO:0000313" key="1">
    <source>
        <dbReference type="EMBL" id="MCW7552156.1"/>
    </source>
</evidence>
<dbReference type="Proteomes" id="UP001209854">
    <property type="component" value="Unassembled WGS sequence"/>
</dbReference>
<evidence type="ECO:0000313" key="2">
    <source>
        <dbReference type="Proteomes" id="UP001209854"/>
    </source>
</evidence>